<dbReference type="SUPFAM" id="SSF53335">
    <property type="entry name" value="S-adenosyl-L-methionine-dependent methyltransferases"/>
    <property type="match status" value="1"/>
</dbReference>
<dbReference type="AlphaFoldDB" id="A0A6G1LPP8"/>
<dbReference type="Gene3D" id="3.40.50.150">
    <property type="entry name" value="Vaccinia Virus protein VP39"/>
    <property type="match status" value="1"/>
</dbReference>
<gene>
    <name evidence="1" type="ORF">EJ03DRAFT_284209</name>
</gene>
<keyword evidence="2" id="KW-1185">Reference proteome</keyword>
<dbReference type="InterPro" id="IPR029063">
    <property type="entry name" value="SAM-dependent_MTases_sf"/>
</dbReference>
<dbReference type="InterPro" id="IPR019410">
    <property type="entry name" value="Methyltransf_16"/>
</dbReference>
<dbReference type="GO" id="GO:0032991">
    <property type="term" value="C:protein-containing complex"/>
    <property type="evidence" value="ECO:0007669"/>
    <property type="project" value="TreeGrafter"/>
</dbReference>
<dbReference type="PANTHER" id="PTHR14614">
    <property type="entry name" value="HEPATOCELLULAR CARCINOMA-ASSOCIATED ANTIGEN"/>
    <property type="match status" value="1"/>
</dbReference>
<dbReference type="Pfam" id="PF10294">
    <property type="entry name" value="Methyltransf_16"/>
    <property type="match status" value="1"/>
</dbReference>
<reference evidence="1" key="1">
    <citation type="journal article" date="2020" name="Stud. Mycol.">
        <title>101 Dothideomycetes genomes: a test case for predicting lifestyles and emergence of pathogens.</title>
        <authorList>
            <person name="Haridas S."/>
            <person name="Albert R."/>
            <person name="Binder M."/>
            <person name="Bloem J."/>
            <person name="Labutti K."/>
            <person name="Salamov A."/>
            <person name="Andreopoulos B."/>
            <person name="Baker S."/>
            <person name="Barry K."/>
            <person name="Bills G."/>
            <person name="Bluhm B."/>
            <person name="Cannon C."/>
            <person name="Castanera R."/>
            <person name="Culley D."/>
            <person name="Daum C."/>
            <person name="Ezra D."/>
            <person name="Gonzalez J."/>
            <person name="Henrissat B."/>
            <person name="Kuo A."/>
            <person name="Liang C."/>
            <person name="Lipzen A."/>
            <person name="Lutzoni F."/>
            <person name="Magnuson J."/>
            <person name="Mondo S."/>
            <person name="Nolan M."/>
            <person name="Ohm R."/>
            <person name="Pangilinan J."/>
            <person name="Park H.-J."/>
            <person name="Ramirez L."/>
            <person name="Alfaro M."/>
            <person name="Sun H."/>
            <person name="Tritt A."/>
            <person name="Yoshinaga Y."/>
            <person name="Zwiers L.-H."/>
            <person name="Turgeon B."/>
            <person name="Goodwin S."/>
            <person name="Spatafora J."/>
            <person name="Crous P."/>
            <person name="Grigoriev I."/>
        </authorList>
    </citation>
    <scope>NUCLEOTIDE SEQUENCE</scope>
    <source>
        <strain evidence="1">CBS 116005</strain>
    </source>
</reference>
<organism evidence="1 2">
    <name type="scientific">Teratosphaeria nubilosa</name>
    <dbReference type="NCBI Taxonomy" id="161662"/>
    <lineage>
        <taxon>Eukaryota</taxon>
        <taxon>Fungi</taxon>
        <taxon>Dikarya</taxon>
        <taxon>Ascomycota</taxon>
        <taxon>Pezizomycotina</taxon>
        <taxon>Dothideomycetes</taxon>
        <taxon>Dothideomycetidae</taxon>
        <taxon>Mycosphaerellales</taxon>
        <taxon>Teratosphaeriaceae</taxon>
        <taxon>Teratosphaeria</taxon>
    </lineage>
</organism>
<accession>A0A6G1LPP8</accession>
<dbReference type="GO" id="GO:0008757">
    <property type="term" value="F:S-adenosylmethionine-dependent methyltransferase activity"/>
    <property type="evidence" value="ECO:0007669"/>
    <property type="project" value="UniProtKB-ARBA"/>
</dbReference>
<dbReference type="OrthoDB" id="2529286at2759"/>
<evidence type="ECO:0008006" key="3">
    <source>
        <dbReference type="Google" id="ProtNLM"/>
    </source>
</evidence>
<evidence type="ECO:0000313" key="1">
    <source>
        <dbReference type="EMBL" id="KAF2774134.1"/>
    </source>
</evidence>
<proteinExistence type="predicted"/>
<evidence type="ECO:0000313" key="2">
    <source>
        <dbReference type="Proteomes" id="UP000799436"/>
    </source>
</evidence>
<protein>
    <recommendedName>
        <fullName evidence="3">Diaminohydroxyphosphoribosylamino-pyrimidine deaminase</fullName>
    </recommendedName>
</protein>
<sequence length="286" mass="31675">MSQLHQMATEDLLLALGPEIEDVDEETFDLFSQDRRLDGLGMLDPKASEIDITVAGRDFTIKQSLGILNSSSDSGTTGAVLWKTSVAFANWIIKPENILMQHGFLDGNKTILELGCGSSGILPHILASRMQEYVATDQQHILKTLKANLVTHAAAQITKSKKADNIRILALDWETSDVSLTLTSNGLASGADIIVACDCIYNYALIEPFTQTCAEICRMRTAHHGEDGHLRPTVCVLAQHLRQPEVFDEWLDRFMRGFRVWRVPGDVLSTEVGEESEFVVHLAVLR</sequence>
<dbReference type="PANTHER" id="PTHR14614:SF109">
    <property type="entry name" value="RIBOSOMAL LYSINE N-METHYLTRANSFERASE 5"/>
    <property type="match status" value="1"/>
</dbReference>
<dbReference type="GO" id="GO:0005829">
    <property type="term" value="C:cytosol"/>
    <property type="evidence" value="ECO:0007669"/>
    <property type="project" value="TreeGrafter"/>
</dbReference>
<dbReference type="EMBL" id="ML995808">
    <property type="protein sequence ID" value="KAF2774134.1"/>
    <property type="molecule type" value="Genomic_DNA"/>
</dbReference>
<dbReference type="Proteomes" id="UP000799436">
    <property type="component" value="Unassembled WGS sequence"/>
</dbReference>
<name>A0A6G1LPP8_9PEZI</name>